<protein>
    <submittedName>
        <fullName evidence="1">Uncharacterized protein</fullName>
    </submittedName>
</protein>
<accession>W1XZ05</accession>
<evidence type="ECO:0000313" key="1">
    <source>
        <dbReference type="EMBL" id="ETJ34099.1"/>
    </source>
</evidence>
<gene>
    <name evidence="1" type="ORF">Q604_UNBC11469G0001</name>
</gene>
<dbReference type="AlphaFoldDB" id="W1XZ05"/>
<feature type="non-terminal residue" evidence="1">
    <location>
        <position position="1"/>
    </location>
</feature>
<proteinExistence type="predicted"/>
<dbReference type="EMBL" id="AZMM01011469">
    <property type="protein sequence ID" value="ETJ34099.1"/>
    <property type="molecule type" value="Genomic_DNA"/>
</dbReference>
<name>W1XZ05_9ZZZZ</name>
<organism evidence="1">
    <name type="scientific">human gut metagenome</name>
    <dbReference type="NCBI Taxonomy" id="408170"/>
    <lineage>
        <taxon>unclassified sequences</taxon>
        <taxon>metagenomes</taxon>
        <taxon>organismal metagenomes</taxon>
    </lineage>
</organism>
<sequence>DKNVSKDDIKYIVNKSILSGKMVKLTY</sequence>
<reference evidence="1" key="1">
    <citation type="submission" date="2013-12" db="EMBL/GenBank/DDBJ databases">
        <title>A Varibaculum cambriense genome reconstructed from a premature infant gut community with otherwise low bacterial novelty that shifts toward anaerobic metabolism during the third week of life.</title>
        <authorList>
            <person name="Brown C.T."/>
            <person name="Sharon I."/>
            <person name="Thomas B.C."/>
            <person name="Castelle C.J."/>
            <person name="Morowitz M.J."/>
            <person name="Banfield J.F."/>
        </authorList>
    </citation>
    <scope>NUCLEOTIDE SEQUENCE</scope>
</reference>
<comment type="caution">
    <text evidence="1">The sequence shown here is derived from an EMBL/GenBank/DDBJ whole genome shotgun (WGS) entry which is preliminary data.</text>
</comment>